<dbReference type="Pfam" id="PF00675">
    <property type="entry name" value="Peptidase_M16"/>
    <property type="match status" value="1"/>
</dbReference>
<evidence type="ECO:0000256" key="7">
    <source>
        <dbReference type="ARBA" id="ARBA00022723"/>
    </source>
</evidence>
<keyword evidence="7" id="KW-0479">Metal-binding</keyword>
<evidence type="ECO:0000256" key="10">
    <source>
        <dbReference type="ARBA" id="ARBA00023049"/>
    </source>
</evidence>
<evidence type="ECO:0000259" key="18">
    <source>
        <dbReference type="Pfam" id="PF22456"/>
    </source>
</evidence>
<dbReference type="FunFam" id="3.30.830.10:FF:000012">
    <property type="entry name" value="Protease 3"/>
    <property type="match status" value="1"/>
</dbReference>
<dbReference type="OrthoDB" id="9811314at2"/>
<proteinExistence type="inferred from homology"/>
<dbReference type="Pfam" id="PF16187">
    <property type="entry name" value="Peptidase_M16_M"/>
    <property type="match status" value="1"/>
</dbReference>
<dbReference type="InterPro" id="IPR007863">
    <property type="entry name" value="Peptidase_M16_C"/>
</dbReference>
<evidence type="ECO:0000256" key="6">
    <source>
        <dbReference type="ARBA" id="ARBA00022670"/>
    </source>
</evidence>
<feature type="domain" description="Peptidase M16 N-terminal" evidence="15">
    <location>
        <begin position="42"/>
        <end position="176"/>
    </location>
</feature>
<keyword evidence="6" id="KW-0645">Protease</keyword>
<accession>A0A317QD82</accession>
<dbReference type="PANTHER" id="PTHR43690:SF18">
    <property type="entry name" value="INSULIN-DEGRADING ENZYME-RELATED"/>
    <property type="match status" value="1"/>
</dbReference>
<dbReference type="GO" id="GO:0046872">
    <property type="term" value="F:metal ion binding"/>
    <property type="evidence" value="ECO:0007669"/>
    <property type="project" value="UniProtKB-KW"/>
</dbReference>
<gene>
    <name evidence="19" type="ORF">DET45_101172</name>
</gene>
<reference evidence="19 20" key="1">
    <citation type="submission" date="2018-05" db="EMBL/GenBank/DDBJ databases">
        <title>Freshwater and sediment microbial communities from various areas in North America, analyzing microbe dynamics in response to fracking.</title>
        <authorList>
            <person name="Lamendella R."/>
        </authorList>
    </citation>
    <scope>NUCLEOTIDE SEQUENCE [LARGE SCALE GENOMIC DNA]</scope>
    <source>
        <strain evidence="19 20">125B1</strain>
    </source>
</reference>
<evidence type="ECO:0000256" key="11">
    <source>
        <dbReference type="ARBA" id="ARBA00029597"/>
    </source>
</evidence>
<keyword evidence="10" id="KW-0482">Metalloprotease</keyword>
<feature type="domain" description="Coenzyme PQQ synthesis protein F-like C-terminal lobe" evidence="18">
    <location>
        <begin position="773"/>
        <end position="872"/>
    </location>
</feature>
<dbReference type="AlphaFoldDB" id="A0A317QD82"/>
<evidence type="ECO:0000259" key="15">
    <source>
        <dbReference type="Pfam" id="PF00675"/>
    </source>
</evidence>
<keyword evidence="20" id="KW-1185">Reference proteome</keyword>
<feature type="domain" description="Peptidase M16 C-terminal" evidence="16">
    <location>
        <begin position="204"/>
        <end position="377"/>
    </location>
</feature>
<keyword evidence="9" id="KW-0862">Zinc</keyword>
<evidence type="ECO:0000256" key="5">
    <source>
        <dbReference type="ARBA" id="ARBA00017565"/>
    </source>
</evidence>
<comment type="function">
    <text evidence="2">Endopeptidase that degrades small peptides of less than 7 kDa, such as glucagon and insulin.</text>
</comment>
<dbReference type="EC" id="3.4.24.55" evidence="4"/>
<evidence type="ECO:0000256" key="8">
    <source>
        <dbReference type="ARBA" id="ARBA00022801"/>
    </source>
</evidence>
<evidence type="ECO:0000256" key="1">
    <source>
        <dbReference type="ARBA" id="ARBA00001947"/>
    </source>
</evidence>
<dbReference type="InterPro" id="IPR011249">
    <property type="entry name" value="Metalloenz_LuxS/M16"/>
</dbReference>
<dbReference type="GO" id="GO:0006508">
    <property type="term" value="P:proteolysis"/>
    <property type="evidence" value="ECO:0007669"/>
    <property type="project" value="UniProtKB-KW"/>
</dbReference>
<dbReference type="InterPro" id="IPR001431">
    <property type="entry name" value="Pept_M16_Zn_BS"/>
</dbReference>
<comment type="similarity">
    <text evidence="3 14">Belongs to the peptidase M16 family.</text>
</comment>
<evidence type="ECO:0000259" key="17">
    <source>
        <dbReference type="Pfam" id="PF16187"/>
    </source>
</evidence>
<keyword evidence="8" id="KW-0378">Hydrolase</keyword>
<evidence type="ECO:0000259" key="16">
    <source>
        <dbReference type="Pfam" id="PF05193"/>
    </source>
</evidence>
<dbReference type="PANTHER" id="PTHR43690">
    <property type="entry name" value="NARDILYSIN"/>
    <property type="match status" value="1"/>
</dbReference>
<dbReference type="Proteomes" id="UP000246964">
    <property type="component" value="Unassembled WGS sequence"/>
</dbReference>
<comment type="cofactor">
    <cofactor evidence="1">
        <name>Zn(2+)</name>
        <dbReference type="ChEBI" id="CHEBI:29105"/>
    </cofactor>
</comment>
<dbReference type="PROSITE" id="PS00143">
    <property type="entry name" value="INSULINASE"/>
    <property type="match status" value="1"/>
</dbReference>
<evidence type="ECO:0000256" key="14">
    <source>
        <dbReference type="RuleBase" id="RU004447"/>
    </source>
</evidence>
<dbReference type="FunFam" id="3.30.830.10:FF:000005">
    <property type="entry name" value="nardilysin isoform X1"/>
    <property type="match status" value="1"/>
</dbReference>
<evidence type="ECO:0000313" key="20">
    <source>
        <dbReference type="Proteomes" id="UP000246964"/>
    </source>
</evidence>
<dbReference type="InterPro" id="IPR032632">
    <property type="entry name" value="Peptidase_M16_M"/>
</dbReference>
<evidence type="ECO:0000256" key="9">
    <source>
        <dbReference type="ARBA" id="ARBA00022833"/>
    </source>
</evidence>
<dbReference type="GO" id="GO:0005737">
    <property type="term" value="C:cytoplasm"/>
    <property type="evidence" value="ECO:0007669"/>
    <property type="project" value="UniProtKB-ARBA"/>
</dbReference>
<dbReference type="InterPro" id="IPR050626">
    <property type="entry name" value="Peptidase_M16"/>
</dbReference>
<evidence type="ECO:0000313" key="19">
    <source>
        <dbReference type="EMBL" id="PWW16072.1"/>
    </source>
</evidence>
<dbReference type="EMBL" id="QGTT01000001">
    <property type="protein sequence ID" value="PWW16072.1"/>
    <property type="molecule type" value="Genomic_DNA"/>
</dbReference>
<dbReference type="Pfam" id="PF22456">
    <property type="entry name" value="PqqF-like_C_4"/>
    <property type="match status" value="1"/>
</dbReference>
<dbReference type="GO" id="GO:0004222">
    <property type="term" value="F:metalloendopeptidase activity"/>
    <property type="evidence" value="ECO:0007669"/>
    <property type="project" value="UniProtKB-EC"/>
</dbReference>
<dbReference type="InterPro" id="IPR054734">
    <property type="entry name" value="PqqF-like_C_4"/>
</dbReference>
<evidence type="ECO:0000256" key="4">
    <source>
        <dbReference type="ARBA" id="ARBA00012449"/>
    </source>
</evidence>
<evidence type="ECO:0000256" key="3">
    <source>
        <dbReference type="ARBA" id="ARBA00007261"/>
    </source>
</evidence>
<dbReference type="Gene3D" id="3.30.830.10">
    <property type="entry name" value="Metalloenzyme, LuxS/M16 peptidase-like"/>
    <property type="match status" value="4"/>
</dbReference>
<evidence type="ECO:0000256" key="13">
    <source>
        <dbReference type="ARBA" id="ARBA00033450"/>
    </source>
</evidence>
<dbReference type="RefSeq" id="WP_110074815.1">
    <property type="nucleotide sequence ID" value="NZ_QGTT01000001.1"/>
</dbReference>
<dbReference type="InterPro" id="IPR011765">
    <property type="entry name" value="Pept_M16_N"/>
</dbReference>
<sequence>MTTPLQPTTTETRLILDDSAIIKSPADTRSYQIIELPNQLRCVLVHDQTANQSSAALAVGVGHFHDPQATQGLAHLLEHMLFLGTEGYPDAQGFQSYISAHGGSHNAWTGTEYSNYYFSINQQYFAPALDRFMRFFYEPLLQQDWVEKELQSIEAEFHLKRNDELRRLYQVHKATANPKHPFTKFSVGNLSTLTNTKERPLSAALQQFFKRWYCAKRMTLVLCGPQSLAELQQLAELHGSRIPSGCADALLLDEPLYEAEQLGLMVQVKPLKEAQRLILTFALPGIDDDYANKTTSFLAHLLGYEGQQSLLSYLREHNWVNSLAAGGGISGGNFKDFNINMQLTNQGLTHIDDIIAAVFSYLQLIANEGLQAWRYNERRVSVMNAFNYQEPAKLSDIAPQLAINLHHYCAEDIIFGDYRMDGLFLPKIRSFLALMNSHNMRVTLIHQQLETDQVEPIYGTHYRVSALTPAQHQRFAQPAPIAAQLPQANPYLSTPWQLQHPPTDTDSKRPLQPDCMQVTSALQHWHLTDTSFKQPKAHVYCGFYLPQVIQSAQHFANARLWCELMLDVLNEECYDAEIAGLNFNLYPQQQGLTLHVSGPAQYVPQLLHDILGYLHQATSSSNAQLLVPQRWANLRQRLITNWRQALLHKPLNLLFTHLNVQLQPHTFSVQDLAKQLEASDFATFIDAGQQMFSQASVELFSHGDLRPDQLQAVLQQLQQLPLATQMQRANLTPYKFAQLDPTPALITQHQDHALLAVLQSSSNTTQAQASFMLLQYFLNPRLFSALRTEQQLGYLVGSSYMPLQQVPHLMLYVQSTKYPHQHLQQAMNDYLKVFAEQLAHIDSTEFSKAQRAITQQLTENDASLRARSQRLWSSITQQDENFSRLQVIATSLASLTLNDIQAEYQQLINNPTQQMFLVSHPQSFDSSA</sequence>
<evidence type="ECO:0000256" key="2">
    <source>
        <dbReference type="ARBA" id="ARBA00002184"/>
    </source>
</evidence>
<name>A0A317QD82_9GAMM</name>
<dbReference type="Pfam" id="PF05193">
    <property type="entry name" value="Peptidase_M16_C"/>
    <property type="match status" value="1"/>
</dbReference>
<dbReference type="SUPFAM" id="SSF63411">
    <property type="entry name" value="LuxS/MPP-like metallohydrolase"/>
    <property type="match status" value="4"/>
</dbReference>
<evidence type="ECO:0000256" key="12">
    <source>
        <dbReference type="ARBA" id="ARBA00031184"/>
    </source>
</evidence>
<comment type="caution">
    <text evidence="19">The sequence shown here is derived from an EMBL/GenBank/DDBJ whole genome shotgun (WGS) entry which is preliminary data.</text>
</comment>
<protein>
    <recommendedName>
        <fullName evidence="5">Protease 3</fullName>
        <ecNumber evidence="4">3.4.24.55</ecNumber>
    </recommendedName>
    <alternativeName>
        <fullName evidence="13">Pitrilysin</fullName>
    </alternativeName>
    <alternativeName>
        <fullName evidence="12">Protease III</fullName>
    </alternativeName>
    <alternativeName>
        <fullName evidence="11">Protease pi</fullName>
    </alternativeName>
</protein>
<organism evidence="19 20">
    <name type="scientific">Pseudidiomarina maritima</name>
    <dbReference type="NCBI Taxonomy" id="519453"/>
    <lineage>
        <taxon>Bacteria</taxon>
        <taxon>Pseudomonadati</taxon>
        <taxon>Pseudomonadota</taxon>
        <taxon>Gammaproteobacteria</taxon>
        <taxon>Alteromonadales</taxon>
        <taxon>Idiomarinaceae</taxon>
        <taxon>Pseudidiomarina</taxon>
    </lineage>
</organism>
<feature type="domain" description="Peptidase M16 middle/third" evidence="17">
    <location>
        <begin position="386"/>
        <end position="674"/>
    </location>
</feature>